<keyword evidence="4" id="KW-1185">Reference proteome</keyword>
<accession>A0ABM4W4H9</accession>
<dbReference type="Proteomes" id="UP001652660">
    <property type="component" value="Chromosome 11c"/>
</dbReference>
<dbReference type="RefSeq" id="XP_071926667.1">
    <property type="nucleotide sequence ID" value="XM_072070566.1"/>
</dbReference>
<dbReference type="PROSITE" id="PS50105">
    <property type="entry name" value="SAM_DOMAIN"/>
    <property type="match status" value="1"/>
</dbReference>
<feature type="compositionally biased region" description="Polar residues" evidence="2">
    <location>
        <begin position="53"/>
        <end position="62"/>
    </location>
</feature>
<feature type="region of interest" description="Disordered" evidence="2">
    <location>
        <begin position="121"/>
        <end position="230"/>
    </location>
</feature>
<dbReference type="SUPFAM" id="SSF47769">
    <property type="entry name" value="SAM/Pointed domain"/>
    <property type="match status" value="1"/>
</dbReference>
<feature type="domain" description="SAM" evidence="3">
    <location>
        <begin position="337"/>
        <end position="400"/>
    </location>
</feature>
<feature type="compositionally biased region" description="Basic and acidic residues" evidence="2">
    <location>
        <begin position="140"/>
        <end position="161"/>
    </location>
</feature>
<dbReference type="Pfam" id="PF00536">
    <property type="entry name" value="SAM_1"/>
    <property type="match status" value="1"/>
</dbReference>
<proteinExistence type="predicted"/>
<evidence type="ECO:0000256" key="2">
    <source>
        <dbReference type="SAM" id="MobiDB-lite"/>
    </source>
</evidence>
<dbReference type="GeneID" id="140016771"/>
<dbReference type="InterPro" id="IPR013761">
    <property type="entry name" value="SAM/pointed_sf"/>
</dbReference>
<keyword evidence="1" id="KW-0677">Repeat</keyword>
<feature type="region of interest" description="Disordered" evidence="2">
    <location>
        <begin position="22"/>
        <end position="80"/>
    </location>
</feature>
<evidence type="ECO:0000313" key="4">
    <source>
        <dbReference type="Proteomes" id="UP001652660"/>
    </source>
</evidence>
<sequence>MAETSRSRVTITLGRAGQVVKRAGPGVDDSSSFADSQHPVGAKRSVRDRLGSNVDSSSNFNNKRQRGDVSRLSRSASNDVDEDVTLNKDDLRFKIMHKTSLNKGQSSRQLNGMDLRDLLSRPAQSSTSSLGTQQWMPQLKDPRKHFPEPRDGRHQMLEPRNARYLMPEPSDGRRHVSEPRDARQPLSESRDVRYVMPGPKDDRNLRLGSNSSSFPGQIRSSRTTDSLPHLDSLRNSYSPWTLDSLRQGGRVAGSSRGLTPSRRNEELEELPLVRAYNESRGSSYMSKEALEHSCPISSAPYVAKTAQTAAPAKSMAPPLASLPPSVTLSQRSSYTVEDQPTVDSFLHSLGLDKYAINFKAEEVDMYALKQMRDNDLKELGVPMGPRKKIIQALLARAKRQI</sequence>
<dbReference type="SMART" id="SM00454">
    <property type="entry name" value="SAM"/>
    <property type="match status" value="1"/>
</dbReference>
<reference evidence="5" key="1">
    <citation type="submission" date="2025-08" db="UniProtKB">
        <authorList>
            <consortium name="RefSeq"/>
        </authorList>
    </citation>
    <scope>IDENTIFICATION</scope>
    <source>
        <tissue evidence="5">Leaves</tissue>
    </source>
</reference>
<protein>
    <submittedName>
        <fullName evidence="5">Uncharacterized protein isoform X1</fullName>
    </submittedName>
</protein>
<feature type="compositionally biased region" description="Polar residues" evidence="2">
    <location>
        <begin position="122"/>
        <end position="136"/>
    </location>
</feature>
<evidence type="ECO:0000259" key="3">
    <source>
        <dbReference type="PROSITE" id="PS50105"/>
    </source>
</evidence>
<gene>
    <name evidence="5" type="primary">LOC140016771</name>
</gene>
<evidence type="ECO:0000256" key="1">
    <source>
        <dbReference type="ARBA" id="ARBA00022737"/>
    </source>
</evidence>
<feature type="compositionally biased region" description="Basic and acidic residues" evidence="2">
    <location>
        <begin position="170"/>
        <end position="205"/>
    </location>
</feature>
<dbReference type="Gene3D" id="1.10.150.50">
    <property type="entry name" value="Transcription Factor, Ets-1"/>
    <property type="match status" value="1"/>
</dbReference>
<feature type="compositionally biased region" description="Polar residues" evidence="2">
    <location>
        <begin position="207"/>
        <end position="226"/>
    </location>
</feature>
<dbReference type="PANTHER" id="PTHR10627:SF74">
    <property type="entry name" value="OS08G0526500 PROTEIN"/>
    <property type="match status" value="1"/>
</dbReference>
<evidence type="ECO:0000313" key="5">
    <source>
        <dbReference type="RefSeq" id="XP_071926667.1"/>
    </source>
</evidence>
<name>A0ABM4W4H9_COFAR</name>
<dbReference type="InterPro" id="IPR001660">
    <property type="entry name" value="SAM"/>
</dbReference>
<dbReference type="CDD" id="cd09487">
    <property type="entry name" value="SAM_superfamily"/>
    <property type="match status" value="1"/>
</dbReference>
<dbReference type="PANTHER" id="PTHR10627">
    <property type="entry name" value="SCP160"/>
    <property type="match status" value="1"/>
</dbReference>
<organism evidence="4 5">
    <name type="scientific">Coffea arabica</name>
    <name type="common">Arabian coffee</name>
    <dbReference type="NCBI Taxonomy" id="13443"/>
    <lineage>
        <taxon>Eukaryota</taxon>
        <taxon>Viridiplantae</taxon>
        <taxon>Streptophyta</taxon>
        <taxon>Embryophyta</taxon>
        <taxon>Tracheophyta</taxon>
        <taxon>Spermatophyta</taxon>
        <taxon>Magnoliopsida</taxon>
        <taxon>eudicotyledons</taxon>
        <taxon>Gunneridae</taxon>
        <taxon>Pentapetalae</taxon>
        <taxon>asterids</taxon>
        <taxon>lamiids</taxon>
        <taxon>Gentianales</taxon>
        <taxon>Rubiaceae</taxon>
        <taxon>Ixoroideae</taxon>
        <taxon>Gardenieae complex</taxon>
        <taxon>Bertiereae - Coffeeae clade</taxon>
        <taxon>Coffeeae</taxon>
        <taxon>Coffea</taxon>
    </lineage>
</organism>